<dbReference type="EMBL" id="BSYJ01000003">
    <property type="protein sequence ID" value="GMG87658.1"/>
    <property type="molecule type" value="Genomic_DNA"/>
</dbReference>
<dbReference type="NCBIfam" id="TIGR03142">
    <property type="entry name" value="cytochro_ccmI"/>
    <property type="match status" value="1"/>
</dbReference>
<dbReference type="Pfam" id="PF23892">
    <property type="entry name" value="Ig_CycH"/>
    <property type="match status" value="1"/>
</dbReference>
<gene>
    <name evidence="7" type="primary">ccmI</name>
    <name evidence="7" type="ORF">MNKW57_19790</name>
</gene>
<dbReference type="Gene3D" id="1.25.40.10">
    <property type="entry name" value="Tetratricopeptide repeat domain"/>
    <property type="match status" value="1"/>
</dbReference>
<evidence type="ECO:0000256" key="2">
    <source>
        <dbReference type="ARBA" id="ARBA00022737"/>
    </source>
</evidence>
<feature type="domain" description="Cytochrome c-type biogenesis protein H TPR" evidence="6">
    <location>
        <begin position="116"/>
        <end position="256"/>
    </location>
</feature>
<dbReference type="PANTHER" id="PTHR47870:SF4">
    <property type="entry name" value="CYTOCHROME C-TYPE BIOGENESIS PROTEIN CYCH"/>
    <property type="match status" value="1"/>
</dbReference>
<evidence type="ECO:0000259" key="5">
    <source>
        <dbReference type="Pfam" id="PF23892"/>
    </source>
</evidence>
<keyword evidence="2" id="KW-0677">Repeat</keyword>
<evidence type="ECO:0000313" key="8">
    <source>
        <dbReference type="Proteomes" id="UP001224392"/>
    </source>
</evidence>
<evidence type="ECO:0000259" key="6">
    <source>
        <dbReference type="Pfam" id="PF23914"/>
    </source>
</evidence>
<keyword evidence="4" id="KW-0802">TPR repeat</keyword>
<dbReference type="Pfam" id="PF23914">
    <property type="entry name" value="TPR_CcmH_CycH"/>
    <property type="match status" value="1"/>
</dbReference>
<sequence length="416" mass="44459">MLGLLAAGFLLWPFFRKEHGSDEGVLQASDEAKRLYREYMRDLERDRDAGVLGEAEFAELEADAARKLMAEAGSEKSVSGTRILARWPIFAAAGLLVVVAVLLYRDLGAADGVALQKLFVESQSQPHSTVREQEITRRLHALVARNPEDTSSRYALAQRLMVSADISGAIAQYREILKIHPQESGVRAELAQALFFKHGKSITPEVKQLVDQVLTEDAVNTTALGLAGVAAFEEKRFADARDHWSRALTHMPAGSQGALALQAGVAQARLALGEVAEDQTGAVDADASVAQQPGDTAAQPTDKAASSIRIAVSLAGSASLDPATPVFVYARTADNPMPLAIRRLQVADLPTVVVLDESSAMMPGRSLASVNSVQLVARVAVGGSPSPQKGDWQGEIAALPRASWSESVEILINQQL</sequence>
<comment type="subcellular location">
    <subcellularLocation>
        <location evidence="1">Cell envelope</location>
    </subcellularLocation>
</comment>
<evidence type="ECO:0000256" key="3">
    <source>
        <dbReference type="ARBA" id="ARBA00022748"/>
    </source>
</evidence>
<dbReference type="Proteomes" id="UP001224392">
    <property type="component" value="Unassembled WGS sequence"/>
</dbReference>
<accession>A0ABQ6LZY2</accession>
<reference evidence="7 8" key="1">
    <citation type="submission" date="2023-04" db="EMBL/GenBank/DDBJ databases">
        <title>Marinobulbifer ophiurae gen. nov., sp. Nov., isolate from tissue of brittle star Ophioplocus japonicus.</title>
        <authorList>
            <person name="Kawano K."/>
            <person name="Sawayama S."/>
            <person name="Nakagawa S."/>
        </authorList>
    </citation>
    <scope>NUCLEOTIDE SEQUENCE [LARGE SCALE GENOMIC DNA]</scope>
    <source>
        <strain evidence="7 8">NKW57</strain>
    </source>
</reference>
<dbReference type="PANTHER" id="PTHR47870">
    <property type="entry name" value="CYTOCHROME C-TYPE BIOGENESIS PROTEIN CCMH"/>
    <property type="match status" value="1"/>
</dbReference>
<dbReference type="InterPro" id="IPR056412">
    <property type="entry name" value="Ig_CycH"/>
</dbReference>
<dbReference type="InterPro" id="IPR011990">
    <property type="entry name" value="TPR-like_helical_dom_sf"/>
</dbReference>
<organism evidence="7 8">
    <name type="scientific">Biformimicrobium ophioploci</name>
    <dbReference type="NCBI Taxonomy" id="3036711"/>
    <lineage>
        <taxon>Bacteria</taxon>
        <taxon>Pseudomonadati</taxon>
        <taxon>Pseudomonadota</taxon>
        <taxon>Gammaproteobacteria</taxon>
        <taxon>Cellvibrionales</taxon>
        <taxon>Microbulbiferaceae</taxon>
        <taxon>Biformimicrobium</taxon>
    </lineage>
</organism>
<name>A0ABQ6LZY2_9GAMM</name>
<proteinExistence type="predicted"/>
<dbReference type="SUPFAM" id="SSF48452">
    <property type="entry name" value="TPR-like"/>
    <property type="match status" value="1"/>
</dbReference>
<comment type="caution">
    <text evidence="7">The sequence shown here is derived from an EMBL/GenBank/DDBJ whole genome shotgun (WGS) entry which is preliminary data.</text>
</comment>
<evidence type="ECO:0000256" key="1">
    <source>
        <dbReference type="ARBA" id="ARBA00004196"/>
    </source>
</evidence>
<dbReference type="InterPro" id="IPR056413">
    <property type="entry name" value="TPR_CcmH_CycH"/>
</dbReference>
<feature type="domain" description="Cytochrome c-type biogenesis protein H Ig-like" evidence="5">
    <location>
        <begin position="309"/>
        <end position="413"/>
    </location>
</feature>
<evidence type="ECO:0000256" key="4">
    <source>
        <dbReference type="ARBA" id="ARBA00022803"/>
    </source>
</evidence>
<evidence type="ECO:0000313" key="7">
    <source>
        <dbReference type="EMBL" id="GMG87658.1"/>
    </source>
</evidence>
<protein>
    <submittedName>
        <fullName evidence="7">C-type cytochrome biogenesis protein CcmI</fullName>
    </submittedName>
</protein>
<dbReference type="InterPro" id="IPR017560">
    <property type="entry name" value="Cyt_c_biogenesis_CcmI"/>
</dbReference>
<keyword evidence="8" id="KW-1185">Reference proteome</keyword>
<dbReference type="InterPro" id="IPR051263">
    <property type="entry name" value="C-type_cytochrome_biogenesis"/>
</dbReference>
<keyword evidence="3" id="KW-0201">Cytochrome c-type biogenesis</keyword>